<reference evidence="1" key="1">
    <citation type="submission" date="2018-02" db="EMBL/GenBank/DDBJ databases">
        <title>Rhizophora mucronata_Transcriptome.</title>
        <authorList>
            <person name="Meera S.P."/>
            <person name="Sreeshan A."/>
            <person name="Augustine A."/>
        </authorList>
    </citation>
    <scope>NUCLEOTIDE SEQUENCE</scope>
    <source>
        <tissue evidence="1">Leaf</tissue>
    </source>
</reference>
<dbReference type="EMBL" id="GGEC01093013">
    <property type="protein sequence ID" value="MBX73497.1"/>
    <property type="molecule type" value="Transcribed_RNA"/>
</dbReference>
<sequence>MACLIPGLQNNFTRPFYSTSSYVL</sequence>
<accession>A0A2P2R2U4</accession>
<proteinExistence type="predicted"/>
<evidence type="ECO:0000313" key="1">
    <source>
        <dbReference type="EMBL" id="MBX73497.1"/>
    </source>
</evidence>
<dbReference type="AlphaFoldDB" id="A0A2P2R2U4"/>
<organism evidence="1">
    <name type="scientific">Rhizophora mucronata</name>
    <name type="common">Asiatic mangrove</name>
    <dbReference type="NCBI Taxonomy" id="61149"/>
    <lineage>
        <taxon>Eukaryota</taxon>
        <taxon>Viridiplantae</taxon>
        <taxon>Streptophyta</taxon>
        <taxon>Embryophyta</taxon>
        <taxon>Tracheophyta</taxon>
        <taxon>Spermatophyta</taxon>
        <taxon>Magnoliopsida</taxon>
        <taxon>eudicotyledons</taxon>
        <taxon>Gunneridae</taxon>
        <taxon>Pentapetalae</taxon>
        <taxon>rosids</taxon>
        <taxon>fabids</taxon>
        <taxon>Malpighiales</taxon>
        <taxon>Rhizophoraceae</taxon>
        <taxon>Rhizophora</taxon>
    </lineage>
</organism>
<protein>
    <submittedName>
        <fullName evidence="1">Uncharacterized protein</fullName>
    </submittedName>
</protein>
<name>A0A2P2R2U4_RHIMU</name>